<evidence type="ECO:0000256" key="1">
    <source>
        <dbReference type="ARBA" id="ARBA00004613"/>
    </source>
</evidence>
<evidence type="ECO:0000313" key="4">
    <source>
        <dbReference type="Proteomes" id="UP000658514"/>
    </source>
</evidence>
<gene>
    <name evidence="3" type="ORF">H6G24_27310</name>
</gene>
<dbReference type="InterPro" id="IPR018511">
    <property type="entry name" value="Hemolysin-typ_Ca-bd_CS"/>
</dbReference>
<dbReference type="PROSITE" id="PS00330">
    <property type="entry name" value="HEMOLYSIN_CALCIUM"/>
    <property type="match status" value="1"/>
</dbReference>
<dbReference type="Pfam" id="PF00353">
    <property type="entry name" value="HemolysinCabind"/>
    <property type="match status" value="2"/>
</dbReference>
<sequence length="233" mass="24696">MFAADRTNIHPLGTTNISFVNGTQASLLDSISDLKVLSTDNGFISKSSSSASSLTDLTVSQQSSHFSVGEYGIENTTYSLKDYNTNAIVSSDDDDLTGTSGNDTLEGGSGDDILLGLSGDDILFGGDGDDRLDGYATSGIEYDTLVGGAGSDTFVIGGDWGVSYQDFGYATITDWDFQTDFIEAVGDASQYTLVSEDWSGSSALDTAIYFGDDLICVVEDSTNVNFDRDFIFV</sequence>
<dbReference type="PANTHER" id="PTHR38340">
    <property type="entry name" value="S-LAYER PROTEIN"/>
    <property type="match status" value="1"/>
</dbReference>
<keyword evidence="2" id="KW-0964">Secreted</keyword>
<dbReference type="RefSeq" id="WP_190548186.1">
    <property type="nucleotide sequence ID" value="NZ_CAWPNO010000089.1"/>
</dbReference>
<dbReference type="Gene3D" id="2.150.10.10">
    <property type="entry name" value="Serralysin-like metalloprotease, C-terminal"/>
    <property type="match status" value="1"/>
</dbReference>
<name>A0ABR8AGI5_9CYAN</name>
<dbReference type="InterPro" id="IPR011049">
    <property type="entry name" value="Serralysin-like_metalloprot_C"/>
</dbReference>
<organism evidence="3 4">
    <name type="scientific">Calothrix parietina FACHB-288</name>
    <dbReference type="NCBI Taxonomy" id="2692896"/>
    <lineage>
        <taxon>Bacteria</taxon>
        <taxon>Bacillati</taxon>
        <taxon>Cyanobacteriota</taxon>
        <taxon>Cyanophyceae</taxon>
        <taxon>Nostocales</taxon>
        <taxon>Calotrichaceae</taxon>
        <taxon>Calothrix</taxon>
    </lineage>
</organism>
<dbReference type="EMBL" id="JACJQH010000054">
    <property type="protein sequence ID" value="MBD2199146.1"/>
    <property type="molecule type" value="Genomic_DNA"/>
</dbReference>
<dbReference type="InterPro" id="IPR050557">
    <property type="entry name" value="RTX_toxin/Mannuronan_C5-epim"/>
</dbReference>
<reference evidence="3 4" key="1">
    <citation type="journal article" date="2020" name="ISME J.">
        <title>Comparative genomics reveals insights into cyanobacterial evolution and habitat adaptation.</title>
        <authorList>
            <person name="Chen M.Y."/>
            <person name="Teng W.K."/>
            <person name="Zhao L."/>
            <person name="Hu C.X."/>
            <person name="Zhou Y.K."/>
            <person name="Han B.P."/>
            <person name="Song L.R."/>
            <person name="Shu W.S."/>
        </authorList>
    </citation>
    <scope>NUCLEOTIDE SEQUENCE [LARGE SCALE GENOMIC DNA]</scope>
    <source>
        <strain evidence="3 4">FACHB-288</strain>
    </source>
</reference>
<evidence type="ECO:0000256" key="2">
    <source>
        <dbReference type="ARBA" id="ARBA00022525"/>
    </source>
</evidence>
<dbReference type="PRINTS" id="PR00313">
    <property type="entry name" value="CABNDNGRPT"/>
</dbReference>
<protein>
    <submittedName>
        <fullName evidence="3">Uncharacterized protein</fullName>
    </submittedName>
</protein>
<comment type="caution">
    <text evidence="3">The sequence shown here is derived from an EMBL/GenBank/DDBJ whole genome shotgun (WGS) entry which is preliminary data.</text>
</comment>
<accession>A0ABR8AGI5</accession>
<keyword evidence="4" id="KW-1185">Reference proteome</keyword>
<dbReference type="PANTHER" id="PTHR38340:SF1">
    <property type="entry name" value="S-LAYER PROTEIN"/>
    <property type="match status" value="1"/>
</dbReference>
<dbReference type="Proteomes" id="UP000658514">
    <property type="component" value="Unassembled WGS sequence"/>
</dbReference>
<proteinExistence type="predicted"/>
<dbReference type="SUPFAM" id="SSF51120">
    <property type="entry name" value="beta-Roll"/>
    <property type="match status" value="1"/>
</dbReference>
<comment type="subcellular location">
    <subcellularLocation>
        <location evidence="1">Secreted</location>
    </subcellularLocation>
</comment>
<evidence type="ECO:0000313" key="3">
    <source>
        <dbReference type="EMBL" id="MBD2199146.1"/>
    </source>
</evidence>
<dbReference type="InterPro" id="IPR001343">
    <property type="entry name" value="Hemolysn_Ca-bd"/>
</dbReference>